<comment type="caution">
    <text evidence="3">The sequence shown here is derived from an EMBL/GenBank/DDBJ whole genome shotgun (WGS) entry which is preliminary data.</text>
</comment>
<dbReference type="InterPro" id="IPR006597">
    <property type="entry name" value="Sel1-like"/>
</dbReference>
<sequence>MRARLGAAALLVAATAMPGQAQDARTLGPGDDGVPIRSLMEGSVSPSGAPSEAIEGRDLTLQETDRPDRPALPSAIAFPPTTPFFQRPGVVNIDPSTLMEPDESEAEAGTASGEAGDQDPAPAGAADDEASADEAAGTDPADAEAADAAADDTEPAASPASERDVAYGAYQRGYFLTAMRVALERAEKGDAAAQTLLGLIYEDGNAVEKDLEAAADWYAIASEGGDTNASYRLGLLYLDGTGVDQDRERAAELFAEAAEAGNASAAYNLGLIELEERDTEAAARHLEAATEAGNADAAYALALLYTSGTGVVPDDVRATKLMGEAAAGGSVAAQVEYAIRVFKGVGIDKNEEAAAAWFDRAARAGNPIAMNRLARLLAVGRGVAPDPVEASKWHLIARSRGRSDVWLDSYLESQPKEVVDEAQARAVRWWGG</sequence>
<dbReference type="SUPFAM" id="SSF81901">
    <property type="entry name" value="HCP-like"/>
    <property type="match status" value="1"/>
</dbReference>
<reference evidence="3" key="1">
    <citation type="submission" date="2023-07" db="EMBL/GenBank/DDBJ databases">
        <title>Genomic Encyclopedia of Type Strains, Phase IV (KMG-IV): sequencing the most valuable type-strain genomes for metagenomic binning, comparative biology and taxonomic classification.</title>
        <authorList>
            <person name="Goeker M."/>
        </authorList>
    </citation>
    <scope>NUCLEOTIDE SEQUENCE</scope>
    <source>
        <strain evidence="3">DSM 21202</strain>
    </source>
</reference>
<gene>
    <name evidence="3" type="ORF">J2S73_003455</name>
</gene>
<evidence type="ECO:0000313" key="4">
    <source>
        <dbReference type="Proteomes" id="UP001229244"/>
    </source>
</evidence>
<accession>A0AAE4AU43</accession>
<dbReference type="PANTHER" id="PTHR11102:SF160">
    <property type="entry name" value="ERAD-ASSOCIATED E3 UBIQUITIN-PROTEIN LIGASE COMPONENT HRD3"/>
    <property type="match status" value="1"/>
</dbReference>
<organism evidence="3 4">
    <name type="scientific">Amorphus orientalis</name>
    <dbReference type="NCBI Taxonomy" id="649198"/>
    <lineage>
        <taxon>Bacteria</taxon>
        <taxon>Pseudomonadati</taxon>
        <taxon>Pseudomonadota</taxon>
        <taxon>Alphaproteobacteria</taxon>
        <taxon>Hyphomicrobiales</taxon>
        <taxon>Amorphaceae</taxon>
        <taxon>Amorphus</taxon>
    </lineage>
</organism>
<feature type="compositionally biased region" description="Low complexity" evidence="1">
    <location>
        <begin position="107"/>
        <end position="125"/>
    </location>
</feature>
<feature type="compositionally biased region" description="Basic and acidic residues" evidence="1">
    <location>
        <begin position="54"/>
        <end position="69"/>
    </location>
</feature>
<dbReference type="Proteomes" id="UP001229244">
    <property type="component" value="Unassembled WGS sequence"/>
</dbReference>
<dbReference type="Pfam" id="PF08238">
    <property type="entry name" value="Sel1"/>
    <property type="match status" value="6"/>
</dbReference>
<proteinExistence type="predicted"/>
<dbReference type="PANTHER" id="PTHR11102">
    <property type="entry name" value="SEL-1-LIKE PROTEIN"/>
    <property type="match status" value="1"/>
</dbReference>
<dbReference type="AlphaFoldDB" id="A0AAE4AU43"/>
<dbReference type="EMBL" id="JAUSUL010000004">
    <property type="protein sequence ID" value="MDQ0316978.1"/>
    <property type="molecule type" value="Genomic_DNA"/>
</dbReference>
<dbReference type="InterPro" id="IPR050767">
    <property type="entry name" value="Sel1_AlgK"/>
</dbReference>
<keyword evidence="2" id="KW-0732">Signal</keyword>
<evidence type="ECO:0000256" key="1">
    <source>
        <dbReference type="SAM" id="MobiDB-lite"/>
    </source>
</evidence>
<feature type="region of interest" description="Disordered" evidence="1">
    <location>
        <begin position="17"/>
        <end position="163"/>
    </location>
</feature>
<evidence type="ECO:0000313" key="3">
    <source>
        <dbReference type="EMBL" id="MDQ0316978.1"/>
    </source>
</evidence>
<evidence type="ECO:0000256" key="2">
    <source>
        <dbReference type="SAM" id="SignalP"/>
    </source>
</evidence>
<feature type="signal peptide" evidence="2">
    <location>
        <begin position="1"/>
        <end position="21"/>
    </location>
</feature>
<dbReference type="InterPro" id="IPR011990">
    <property type="entry name" value="TPR-like_helical_dom_sf"/>
</dbReference>
<dbReference type="Gene3D" id="1.25.40.10">
    <property type="entry name" value="Tetratricopeptide repeat domain"/>
    <property type="match status" value="2"/>
</dbReference>
<feature type="chain" id="PRO_5042116237" evidence="2">
    <location>
        <begin position="22"/>
        <end position="432"/>
    </location>
</feature>
<dbReference type="RefSeq" id="WP_306886877.1">
    <property type="nucleotide sequence ID" value="NZ_JAUSUL010000004.1"/>
</dbReference>
<name>A0AAE4AU43_9HYPH</name>
<feature type="compositionally biased region" description="Acidic residues" evidence="1">
    <location>
        <begin position="141"/>
        <end position="154"/>
    </location>
</feature>
<dbReference type="SMART" id="SM00671">
    <property type="entry name" value="SEL1"/>
    <property type="match status" value="6"/>
</dbReference>
<protein>
    <submittedName>
        <fullName evidence="3">TPR repeat protein</fullName>
    </submittedName>
</protein>
<keyword evidence="4" id="KW-1185">Reference proteome</keyword>